<dbReference type="InterPro" id="IPR007010">
    <property type="entry name" value="PolA_pol_RNA-bd_dom"/>
</dbReference>
<feature type="region of interest" description="Disordered" evidence="16">
    <location>
        <begin position="1"/>
        <end position="22"/>
    </location>
</feature>
<feature type="region of interest" description="Disordered" evidence="16">
    <location>
        <begin position="550"/>
        <end position="595"/>
    </location>
</feature>
<feature type="binding site" evidence="15">
    <location>
        <position position="104"/>
    </location>
    <ligand>
        <name>Mg(2+)</name>
        <dbReference type="ChEBI" id="CHEBI:18420"/>
        <label>1</label>
        <note>catalytic</note>
    </ligand>
</feature>
<dbReference type="EMBL" id="MU001670">
    <property type="protein sequence ID" value="KAF2461867.1"/>
    <property type="molecule type" value="Genomic_DNA"/>
</dbReference>
<evidence type="ECO:0000256" key="1">
    <source>
        <dbReference type="ARBA" id="ARBA00001936"/>
    </source>
</evidence>
<dbReference type="Pfam" id="PF20750">
    <property type="entry name" value="PAP_NTPase"/>
    <property type="match status" value="1"/>
</dbReference>
<dbReference type="GO" id="GO:0005524">
    <property type="term" value="F:ATP binding"/>
    <property type="evidence" value="ECO:0007669"/>
    <property type="project" value="UniProtKB-UniRule"/>
</dbReference>
<keyword evidence="6 15" id="KW-0479">Metal-binding</keyword>
<dbReference type="InterPro" id="IPR007012">
    <property type="entry name" value="PolA_pol_cen_dom"/>
</dbReference>
<keyword evidence="12 13" id="KW-0539">Nucleus</keyword>
<evidence type="ECO:0000256" key="16">
    <source>
        <dbReference type="SAM" id="MobiDB-lite"/>
    </source>
</evidence>
<feature type="domain" description="Poly(A) polymerase RNA-binding" evidence="17">
    <location>
        <begin position="359"/>
        <end position="552"/>
    </location>
</feature>
<dbReference type="OrthoDB" id="412748at2759"/>
<sequence length="595" mass="66275">MATAGVQQWGETPPISTAPQTAKDQELDDALIAELKAQDNFESPEGTAKRAQILDKLQHIVEEFVRHVGRLKGMSGSVLEQAGGLVSTFGSYRLGVYGPGSDIDALVAAPKHVSRDDFFDHFPSILEKMSKPGEIEELTPVRDAHVPIIKLEYSGISIDMIFTRLALSAVTKGMDLKDKALLRGLDETDLRSINGTRVTDEILTLVPQVKTFRTALRAIKLWAQRRGVYGNVIGFPGGVAWAMLVARICQLYPMASASTIVNKFFHLMRQWPWPRPINLKANIEEGPLNVRIWNPRIYPSDGRHLMPVITPAYPAMCATHNITLSTKKIILREWDRGKEVTNDIINCNKAWKSLFEKQTFFSTGYKYYLSVISASRTKDAQSIWSGFVQSKVRRLVTGIEQSNADVEIAHPFNKGFERVHRCKDEDEIDMVLQGDIRFQIPETKTETIDGVKDLAQGTNGDGEVEKAEMPASANGETTEDGTQLIYTTTFYIGIELAPGAKSLDISFPVSDFKRQCTEWPQYNQNLNSVRIVHTRNYDLPLDVFAPGETRPVRTKKAKPTKKRSRAEAGLEGNEENDPKRRTSSANATTAPTPAG</sequence>
<evidence type="ECO:0000313" key="21">
    <source>
        <dbReference type="Proteomes" id="UP000799766"/>
    </source>
</evidence>
<organism evidence="20 21">
    <name type="scientific">Lineolata rhizophorae</name>
    <dbReference type="NCBI Taxonomy" id="578093"/>
    <lineage>
        <taxon>Eukaryota</taxon>
        <taxon>Fungi</taxon>
        <taxon>Dikarya</taxon>
        <taxon>Ascomycota</taxon>
        <taxon>Pezizomycotina</taxon>
        <taxon>Dothideomycetes</taxon>
        <taxon>Dothideomycetes incertae sedis</taxon>
        <taxon>Lineolatales</taxon>
        <taxon>Lineolataceae</taxon>
        <taxon>Lineolata</taxon>
    </lineage>
</organism>
<feature type="compositionally biased region" description="Basic residues" evidence="16">
    <location>
        <begin position="552"/>
        <end position="564"/>
    </location>
</feature>
<dbReference type="PANTHER" id="PTHR10682">
    <property type="entry name" value="POLY A POLYMERASE"/>
    <property type="match status" value="1"/>
</dbReference>
<dbReference type="PIRSF" id="PIRSF018425">
    <property type="entry name" value="PolyA_polymerase"/>
    <property type="match status" value="1"/>
</dbReference>
<evidence type="ECO:0000259" key="18">
    <source>
        <dbReference type="Pfam" id="PF04928"/>
    </source>
</evidence>
<feature type="binding site" evidence="14">
    <location>
        <position position="229"/>
    </location>
    <ligand>
        <name>ATP</name>
        <dbReference type="ChEBI" id="CHEBI:30616"/>
    </ligand>
</feature>
<evidence type="ECO:0000256" key="13">
    <source>
        <dbReference type="PIRNR" id="PIRNR018425"/>
    </source>
</evidence>
<dbReference type="Gene3D" id="3.30.460.10">
    <property type="entry name" value="Beta Polymerase, domain 2"/>
    <property type="match status" value="1"/>
</dbReference>
<dbReference type="GO" id="GO:1990817">
    <property type="term" value="F:poly(A) RNA polymerase activity"/>
    <property type="evidence" value="ECO:0007669"/>
    <property type="project" value="UniProtKB-UniRule"/>
</dbReference>
<dbReference type="GO" id="GO:0046872">
    <property type="term" value="F:metal ion binding"/>
    <property type="evidence" value="ECO:0007669"/>
    <property type="project" value="UniProtKB-KW"/>
</dbReference>
<dbReference type="Pfam" id="PF04928">
    <property type="entry name" value="PAP_central"/>
    <property type="match status" value="1"/>
</dbReference>
<gene>
    <name evidence="20" type="ORF">BDY21DRAFT_382998</name>
</gene>
<evidence type="ECO:0000256" key="10">
    <source>
        <dbReference type="ARBA" id="ARBA00022884"/>
    </source>
</evidence>
<dbReference type="InterPro" id="IPR011068">
    <property type="entry name" value="NuclTrfase_I-like_C"/>
</dbReference>
<dbReference type="CDD" id="cd05402">
    <property type="entry name" value="NT_PAP_TUTase"/>
    <property type="match status" value="1"/>
</dbReference>
<keyword evidence="9 15" id="KW-0460">Magnesium</keyword>
<evidence type="ECO:0000256" key="14">
    <source>
        <dbReference type="PIRSR" id="PIRSR018425-1"/>
    </source>
</evidence>
<evidence type="ECO:0000256" key="4">
    <source>
        <dbReference type="ARBA" id="ARBA00022664"/>
    </source>
</evidence>
<dbReference type="Pfam" id="PF04926">
    <property type="entry name" value="PAP_RNA-bind"/>
    <property type="match status" value="1"/>
</dbReference>
<keyword evidence="7 13" id="KW-0547">Nucleotide-binding</keyword>
<keyword evidence="4 13" id="KW-0507">mRNA processing</keyword>
<keyword evidence="8 13" id="KW-0067">ATP-binding</keyword>
<dbReference type="SUPFAM" id="SSF81631">
    <property type="entry name" value="PAP/OAS1 substrate-binding domain"/>
    <property type="match status" value="1"/>
</dbReference>
<dbReference type="InterPro" id="IPR014492">
    <property type="entry name" value="PolyA_polymerase"/>
</dbReference>
<dbReference type="Proteomes" id="UP000799766">
    <property type="component" value="Unassembled WGS sequence"/>
</dbReference>
<evidence type="ECO:0000256" key="11">
    <source>
        <dbReference type="ARBA" id="ARBA00023211"/>
    </source>
</evidence>
<evidence type="ECO:0000256" key="12">
    <source>
        <dbReference type="ARBA" id="ARBA00023242"/>
    </source>
</evidence>
<feature type="binding site" evidence="14">
    <location>
        <position position="159"/>
    </location>
    <ligand>
        <name>ATP</name>
        <dbReference type="ChEBI" id="CHEBI:30616"/>
    </ligand>
</feature>
<proteinExistence type="inferred from homology"/>
<dbReference type="EC" id="2.7.7.19" evidence="13"/>
<dbReference type="Gene3D" id="3.30.70.590">
    <property type="entry name" value="Poly(A) polymerase predicted RNA binding domain"/>
    <property type="match status" value="1"/>
</dbReference>
<comment type="cofactor">
    <cofactor evidence="15">
        <name>Mg(2+)</name>
        <dbReference type="ChEBI" id="CHEBI:18420"/>
    </cofactor>
    <text evidence="15">Binds 2 magnesium ions. Also active with manganese.</text>
</comment>
<dbReference type="GO" id="GO:0003723">
    <property type="term" value="F:RNA binding"/>
    <property type="evidence" value="ECO:0007669"/>
    <property type="project" value="UniProtKB-UniRule"/>
</dbReference>
<comment type="function">
    <text evidence="13">Polymerase that creates the 3'-poly(A) tail of mRNA's.</text>
</comment>
<reference evidence="20" key="1">
    <citation type="journal article" date="2020" name="Stud. Mycol.">
        <title>101 Dothideomycetes genomes: a test case for predicting lifestyles and emergence of pathogens.</title>
        <authorList>
            <person name="Haridas S."/>
            <person name="Albert R."/>
            <person name="Binder M."/>
            <person name="Bloem J."/>
            <person name="Labutti K."/>
            <person name="Salamov A."/>
            <person name="Andreopoulos B."/>
            <person name="Baker S."/>
            <person name="Barry K."/>
            <person name="Bills G."/>
            <person name="Bluhm B."/>
            <person name="Cannon C."/>
            <person name="Castanera R."/>
            <person name="Culley D."/>
            <person name="Daum C."/>
            <person name="Ezra D."/>
            <person name="Gonzalez J."/>
            <person name="Henrissat B."/>
            <person name="Kuo A."/>
            <person name="Liang C."/>
            <person name="Lipzen A."/>
            <person name="Lutzoni F."/>
            <person name="Magnuson J."/>
            <person name="Mondo S."/>
            <person name="Nolan M."/>
            <person name="Ohm R."/>
            <person name="Pangilinan J."/>
            <person name="Park H.-J."/>
            <person name="Ramirez L."/>
            <person name="Alfaro M."/>
            <person name="Sun H."/>
            <person name="Tritt A."/>
            <person name="Yoshinaga Y."/>
            <person name="Zwiers L.-H."/>
            <person name="Turgeon B."/>
            <person name="Goodwin S."/>
            <person name="Spatafora J."/>
            <person name="Crous P."/>
            <person name="Grigoriev I."/>
        </authorList>
    </citation>
    <scope>NUCLEOTIDE SEQUENCE</scope>
    <source>
        <strain evidence="20">ATCC 16933</strain>
    </source>
</reference>
<dbReference type="GO" id="GO:0006397">
    <property type="term" value="P:mRNA processing"/>
    <property type="evidence" value="ECO:0007669"/>
    <property type="project" value="UniProtKB-KW"/>
</dbReference>
<evidence type="ECO:0000256" key="6">
    <source>
        <dbReference type="ARBA" id="ARBA00022723"/>
    </source>
</evidence>
<dbReference type="InterPro" id="IPR048840">
    <property type="entry name" value="PolA_pol_NTPase"/>
</dbReference>
<feature type="domain" description="Poly(A) polymerase central" evidence="18">
    <location>
        <begin position="211"/>
        <end position="357"/>
    </location>
</feature>
<dbReference type="FunFam" id="3.30.70.590:FF:000003">
    <property type="entry name" value="Poly(A) polymerase"/>
    <property type="match status" value="1"/>
</dbReference>
<feature type="binding site" evidence="14">
    <location>
        <begin position="89"/>
        <end position="91"/>
    </location>
    <ligand>
        <name>ATP</name>
        <dbReference type="ChEBI" id="CHEBI:30616"/>
    </ligand>
</feature>
<feature type="region of interest" description="Disordered" evidence="16">
    <location>
        <begin position="456"/>
        <end position="477"/>
    </location>
</feature>
<dbReference type="GO" id="GO:0031123">
    <property type="term" value="P:RNA 3'-end processing"/>
    <property type="evidence" value="ECO:0007669"/>
    <property type="project" value="InterPro"/>
</dbReference>
<feature type="compositionally biased region" description="Low complexity" evidence="16">
    <location>
        <begin position="583"/>
        <end position="595"/>
    </location>
</feature>
<dbReference type="Gene3D" id="1.10.1410.10">
    <property type="match status" value="1"/>
</dbReference>
<dbReference type="FunFam" id="3.30.460.10:FF:000002">
    <property type="entry name" value="Poly(A) polymerase alpha, putative"/>
    <property type="match status" value="1"/>
</dbReference>
<feature type="binding site" evidence="14">
    <location>
        <begin position="238"/>
        <end position="239"/>
    </location>
    <ligand>
        <name>ATP</name>
        <dbReference type="ChEBI" id="CHEBI:30616"/>
    </ligand>
</feature>
<feature type="binding site" evidence="15">
    <location>
        <position position="104"/>
    </location>
    <ligand>
        <name>Mg(2+)</name>
        <dbReference type="ChEBI" id="CHEBI:18420"/>
        <label>2</label>
        <note>catalytic</note>
    </ligand>
</feature>
<name>A0A6A6PDN6_9PEZI</name>
<evidence type="ECO:0000256" key="3">
    <source>
        <dbReference type="ARBA" id="ARBA00010912"/>
    </source>
</evidence>
<evidence type="ECO:0000256" key="9">
    <source>
        <dbReference type="ARBA" id="ARBA00022842"/>
    </source>
</evidence>
<accession>A0A6A6PDN6</accession>
<feature type="binding site" evidence="15">
    <location>
        <position position="102"/>
    </location>
    <ligand>
        <name>Mg(2+)</name>
        <dbReference type="ChEBI" id="CHEBI:18420"/>
        <label>1</label>
        <note>catalytic</note>
    </ligand>
</feature>
<evidence type="ECO:0000313" key="20">
    <source>
        <dbReference type="EMBL" id="KAF2461867.1"/>
    </source>
</evidence>
<dbReference type="SUPFAM" id="SSF55003">
    <property type="entry name" value="PAP/Archaeal CCA-adding enzyme, C-terminal domain"/>
    <property type="match status" value="1"/>
</dbReference>
<feature type="binding site" evidence="14">
    <location>
        <begin position="102"/>
        <end position="104"/>
    </location>
    <ligand>
        <name>ATP</name>
        <dbReference type="ChEBI" id="CHEBI:30616"/>
    </ligand>
</feature>
<dbReference type="InterPro" id="IPR043519">
    <property type="entry name" value="NT_sf"/>
</dbReference>
<evidence type="ECO:0000256" key="2">
    <source>
        <dbReference type="ARBA" id="ARBA00004123"/>
    </source>
</evidence>
<feature type="domain" description="Poly(A) polymerase nucleotidyltransferase" evidence="19">
    <location>
        <begin position="10"/>
        <end position="206"/>
    </location>
</feature>
<dbReference type="FunFam" id="1.10.1410.10:FF:000001">
    <property type="entry name" value="Putative poly(A) polymerase gamma"/>
    <property type="match status" value="1"/>
</dbReference>
<feature type="binding site" evidence="15">
    <location>
        <position position="159"/>
    </location>
    <ligand>
        <name>Mg(2+)</name>
        <dbReference type="ChEBI" id="CHEBI:18420"/>
        <label>2</label>
        <note>catalytic</note>
    </ligand>
</feature>
<keyword evidence="10" id="KW-0694">RNA-binding</keyword>
<dbReference type="AlphaFoldDB" id="A0A6A6PDN6"/>
<feature type="binding site" evidence="15">
    <location>
        <position position="102"/>
    </location>
    <ligand>
        <name>Mg(2+)</name>
        <dbReference type="ChEBI" id="CHEBI:18420"/>
        <label>2</label>
        <note>catalytic</note>
    </ligand>
</feature>
<keyword evidence="21" id="KW-1185">Reference proteome</keyword>
<evidence type="ECO:0000259" key="17">
    <source>
        <dbReference type="Pfam" id="PF04926"/>
    </source>
</evidence>
<dbReference type="GO" id="GO:0005634">
    <property type="term" value="C:nucleus"/>
    <property type="evidence" value="ECO:0007669"/>
    <property type="project" value="UniProtKB-SubCell"/>
</dbReference>
<evidence type="ECO:0000259" key="19">
    <source>
        <dbReference type="Pfam" id="PF20750"/>
    </source>
</evidence>
<dbReference type="PANTHER" id="PTHR10682:SF10">
    <property type="entry name" value="POLYNUCLEOTIDE ADENYLYLTRANSFERASE"/>
    <property type="match status" value="1"/>
</dbReference>
<evidence type="ECO:0000256" key="7">
    <source>
        <dbReference type="ARBA" id="ARBA00022741"/>
    </source>
</evidence>
<comment type="similarity">
    <text evidence="3 13">Belongs to the poly(A) polymerase family.</text>
</comment>
<keyword evidence="11" id="KW-0464">Manganese</keyword>
<evidence type="ECO:0000256" key="5">
    <source>
        <dbReference type="ARBA" id="ARBA00022679"/>
    </source>
</evidence>
<protein>
    <recommendedName>
        <fullName evidence="13">Poly(A) polymerase</fullName>
        <ecNumber evidence="13">2.7.7.19</ecNumber>
    </recommendedName>
</protein>
<comment type="cofactor">
    <cofactor evidence="1">
        <name>Mn(2+)</name>
        <dbReference type="ChEBI" id="CHEBI:29035"/>
    </cofactor>
</comment>
<evidence type="ECO:0000256" key="8">
    <source>
        <dbReference type="ARBA" id="ARBA00022840"/>
    </source>
</evidence>
<evidence type="ECO:0000256" key="15">
    <source>
        <dbReference type="PIRSR" id="PIRSR018425-2"/>
    </source>
</evidence>
<feature type="binding site" evidence="14">
    <location>
        <position position="220"/>
    </location>
    <ligand>
        <name>ATP</name>
        <dbReference type="ChEBI" id="CHEBI:30616"/>
    </ligand>
</feature>
<dbReference type="SUPFAM" id="SSF81301">
    <property type="entry name" value="Nucleotidyltransferase"/>
    <property type="match status" value="1"/>
</dbReference>
<comment type="catalytic activity">
    <reaction evidence="13">
        <text>RNA(n) + ATP = RNA(n)-3'-adenine ribonucleotide + diphosphate</text>
        <dbReference type="Rhea" id="RHEA:11332"/>
        <dbReference type="Rhea" id="RHEA-COMP:14527"/>
        <dbReference type="Rhea" id="RHEA-COMP:17347"/>
        <dbReference type="ChEBI" id="CHEBI:30616"/>
        <dbReference type="ChEBI" id="CHEBI:33019"/>
        <dbReference type="ChEBI" id="CHEBI:140395"/>
        <dbReference type="ChEBI" id="CHEBI:173115"/>
        <dbReference type="EC" id="2.7.7.19"/>
    </reaction>
</comment>
<keyword evidence="5 13" id="KW-0808">Transferase</keyword>
<comment type="subcellular location">
    <subcellularLocation>
        <location evidence="2 13">Nucleus</location>
    </subcellularLocation>
</comment>